<evidence type="ECO:0000313" key="3">
    <source>
        <dbReference type="Proteomes" id="UP000640912"/>
    </source>
</evidence>
<keyword evidence="1" id="KW-1133">Transmembrane helix</keyword>
<keyword evidence="3" id="KW-1185">Reference proteome</keyword>
<dbReference type="EMBL" id="JAEHNR010000032">
    <property type="protein sequence ID" value="MBL1071849.1"/>
    <property type="molecule type" value="Genomic_DNA"/>
</dbReference>
<dbReference type="InterPro" id="IPR038690">
    <property type="entry name" value="NusG_2_sf"/>
</dbReference>
<feature type="transmembrane region" description="Helical" evidence="1">
    <location>
        <begin position="12"/>
        <end position="29"/>
    </location>
</feature>
<sequence length="136" mass="15503">MASMRKIKIGDIIIGILLLALSFTPFFFLKTHKQASPTNEEIAVVKVNNKVVKKINLKQNTVWTYDKNGKRNVLEVRNKKVHMVEANCKDQVCVKEGWKSKPGQTIVCLPHKFLVEIKQNGHPANKKDFDHTLVNP</sequence>
<proteinExistence type="predicted"/>
<evidence type="ECO:0000256" key="1">
    <source>
        <dbReference type="SAM" id="Phobius"/>
    </source>
</evidence>
<name>A0ABS1LUL1_9LACO</name>
<dbReference type="Pfam" id="PF07009">
    <property type="entry name" value="NusG_II"/>
    <property type="match status" value="1"/>
</dbReference>
<protein>
    <submittedName>
        <fullName evidence="2">NusG domain II-containing protein</fullName>
    </submittedName>
</protein>
<keyword evidence="1" id="KW-0812">Transmembrane</keyword>
<reference evidence="2 3" key="1">
    <citation type="journal article" date="2021" name="Microorganisms">
        <title>Dual Inhibition of Salmonella enterica and Clostridium perfringens by New Probiotic Candidates Isolated from Chicken Intestinal Mucosa.</title>
        <authorList>
            <person name="Lone A."/>
            <person name="Mottawea W."/>
            <person name="Ait Chait Y."/>
            <person name="Hammami R."/>
        </authorList>
    </citation>
    <scope>NUCLEOTIDE SEQUENCE [LARGE SCALE GENOMIC DNA]</scope>
    <source>
        <strain evidence="2 3">A12</strain>
    </source>
</reference>
<dbReference type="Proteomes" id="UP000640912">
    <property type="component" value="Unassembled WGS sequence"/>
</dbReference>
<gene>
    <name evidence="2" type="ORF">JEM47_05000</name>
</gene>
<dbReference type="CDD" id="cd09911">
    <property type="entry name" value="Lin0431_like"/>
    <property type="match status" value="1"/>
</dbReference>
<comment type="caution">
    <text evidence="2">The sequence shown here is derived from an EMBL/GenBank/DDBJ whole genome shotgun (WGS) entry which is preliminary data.</text>
</comment>
<dbReference type="Gene3D" id="2.60.320.10">
    <property type="entry name" value="N-utilization substance G protein NusG, insert domain"/>
    <property type="match status" value="1"/>
</dbReference>
<accession>A0ABS1LUL1</accession>
<evidence type="ECO:0000313" key="2">
    <source>
        <dbReference type="EMBL" id="MBL1071849.1"/>
    </source>
</evidence>
<organism evidence="2 3">
    <name type="scientific">Lactobacillus kitasatonis</name>
    <dbReference type="NCBI Taxonomy" id="237446"/>
    <lineage>
        <taxon>Bacteria</taxon>
        <taxon>Bacillati</taxon>
        <taxon>Bacillota</taxon>
        <taxon>Bacilli</taxon>
        <taxon>Lactobacillales</taxon>
        <taxon>Lactobacillaceae</taxon>
        <taxon>Lactobacillus</taxon>
    </lineage>
</organism>
<keyword evidence="1" id="KW-0472">Membrane</keyword>